<dbReference type="RefSeq" id="XP_009787490.1">
    <property type="nucleotide sequence ID" value="XM_009789188.1"/>
</dbReference>
<dbReference type="InterPro" id="IPR057670">
    <property type="entry name" value="SH3_retrovirus"/>
</dbReference>
<dbReference type="PANTHER" id="PTHR11439">
    <property type="entry name" value="GAG-POL-RELATED RETROTRANSPOSON"/>
    <property type="match status" value="1"/>
</dbReference>
<dbReference type="InterPro" id="IPR013103">
    <property type="entry name" value="RVT_2"/>
</dbReference>
<feature type="region of interest" description="Disordered" evidence="1">
    <location>
        <begin position="80"/>
        <end position="114"/>
    </location>
</feature>
<dbReference type="Pfam" id="PF07727">
    <property type="entry name" value="RVT_2"/>
    <property type="match status" value="1"/>
</dbReference>
<accession>A0A1U7XLX1</accession>
<feature type="domain" description="Retroviral polymerase SH3-like" evidence="3">
    <location>
        <begin position="1"/>
        <end position="39"/>
    </location>
</feature>
<feature type="domain" description="Reverse transcriptase Ty1/copia-type" evidence="2">
    <location>
        <begin position="192"/>
        <end position="285"/>
    </location>
</feature>
<dbReference type="CDD" id="cd09272">
    <property type="entry name" value="RNase_HI_RT_Ty1"/>
    <property type="match status" value="1"/>
</dbReference>
<sequence length="340" mass="37835">MGYSSSQKEYIIFDLHSKVCFVSRDAVFKEDVFPFKHSTSDYSILFHVLEFVETSSPSPQQNTSPTSAINSPLSVPIEGSILNSSEGQSSTDLSNSQDLPSTFPSTPVVELRKSSRTTKPPVWLKDFVVQSQKGACQYQISNYVGYNNLSPAYQASIAACSAIVEPRSFSKASQDPKWIDAMQAEIAALEENNTWSVVDLLPGKTLIGCKWVFKVKYKSTGEVERYKARLVAKGYSHQEGLDYTKKISPVVKMMDVHNVFLQGDLLEEVYMTVPDGFSSQREFSKKSKKQGTISRSSAEAEFRSIAVTATEVVWMTGLFKELKVEVSLPTRLFCDSKTAI</sequence>
<evidence type="ECO:0000256" key="1">
    <source>
        <dbReference type="SAM" id="MobiDB-lite"/>
    </source>
</evidence>
<dbReference type="PANTHER" id="PTHR11439:SF463">
    <property type="entry name" value="REVERSE TRANSCRIPTASE TY1_COPIA-TYPE DOMAIN-CONTAINING PROTEIN"/>
    <property type="match status" value="1"/>
</dbReference>
<keyword evidence="4" id="KW-1185">Reference proteome</keyword>
<dbReference type="AlphaFoldDB" id="A0A1U7XLX1"/>
<reference evidence="4" key="1">
    <citation type="journal article" date="2013" name="Genome Biol.">
        <title>Reference genomes and transcriptomes of Nicotiana sylvestris and Nicotiana tomentosiformis.</title>
        <authorList>
            <person name="Sierro N."/>
            <person name="Battey J.N."/>
            <person name="Ouadi S."/>
            <person name="Bovet L."/>
            <person name="Goepfert S."/>
            <person name="Bakaher N."/>
            <person name="Peitsch M.C."/>
            <person name="Ivanov N.V."/>
        </authorList>
    </citation>
    <scope>NUCLEOTIDE SEQUENCE [LARGE SCALE GENOMIC DNA]</scope>
</reference>
<dbReference type="eggNOG" id="KOG0017">
    <property type="taxonomic scope" value="Eukaryota"/>
</dbReference>
<evidence type="ECO:0000259" key="3">
    <source>
        <dbReference type="Pfam" id="PF25597"/>
    </source>
</evidence>
<evidence type="ECO:0000313" key="5">
    <source>
        <dbReference type="RefSeq" id="XP_009787490.1"/>
    </source>
</evidence>
<name>A0A1U7XLX1_NICSY</name>
<dbReference type="STRING" id="4096.A0A1U7XLX1"/>
<dbReference type="Proteomes" id="UP000189701">
    <property type="component" value="Unplaced"/>
</dbReference>
<reference evidence="5" key="2">
    <citation type="submission" date="2025-08" db="UniProtKB">
        <authorList>
            <consortium name="RefSeq"/>
        </authorList>
    </citation>
    <scope>IDENTIFICATION</scope>
    <source>
        <tissue evidence="5">Leaf</tissue>
    </source>
</reference>
<evidence type="ECO:0000313" key="4">
    <source>
        <dbReference type="Proteomes" id="UP000189701"/>
    </source>
</evidence>
<evidence type="ECO:0000259" key="2">
    <source>
        <dbReference type="Pfam" id="PF07727"/>
    </source>
</evidence>
<proteinExistence type="predicted"/>
<gene>
    <name evidence="5" type="primary">LOC104235430</name>
</gene>
<feature type="compositionally biased region" description="Polar residues" evidence="1">
    <location>
        <begin position="81"/>
        <end position="105"/>
    </location>
</feature>
<organism evidence="4 5">
    <name type="scientific">Nicotiana sylvestris</name>
    <name type="common">Wood tobacco</name>
    <name type="synonym">South American tobacco</name>
    <dbReference type="NCBI Taxonomy" id="4096"/>
    <lineage>
        <taxon>Eukaryota</taxon>
        <taxon>Viridiplantae</taxon>
        <taxon>Streptophyta</taxon>
        <taxon>Embryophyta</taxon>
        <taxon>Tracheophyta</taxon>
        <taxon>Spermatophyta</taxon>
        <taxon>Magnoliopsida</taxon>
        <taxon>eudicotyledons</taxon>
        <taxon>Gunneridae</taxon>
        <taxon>Pentapetalae</taxon>
        <taxon>asterids</taxon>
        <taxon>lamiids</taxon>
        <taxon>Solanales</taxon>
        <taxon>Solanaceae</taxon>
        <taxon>Nicotianoideae</taxon>
        <taxon>Nicotianeae</taxon>
        <taxon>Nicotiana</taxon>
    </lineage>
</organism>
<protein>
    <submittedName>
        <fullName evidence="5">Uncharacterized protein LOC104235430</fullName>
    </submittedName>
</protein>
<dbReference type="Pfam" id="PF25597">
    <property type="entry name" value="SH3_retrovirus"/>
    <property type="match status" value="1"/>
</dbReference>